<feature type="region of interest" description="Disordered" evidence="7">
    <location>
        <begin position="1"/>
        <end position="57"/>
    </location>
</feature>
<dbReference type="EMBL" id="JAIWYP010000002">
    <property type="protein sequence ID" value="KAH3862131.1"/>
    <property type="molecule type" value="Genomic_DNA"/>
</dbReference>
<feature type="region of interest" description="Disordered" evidence="7">
    <location>
        <begin position="148"/>
        <end position="206"/>
    </location>
</feature>
<evidence type="ECO:0000256" key="1">
    <source>
        <dbReference type="ARBA" id="ARBA00007831"/>
    </source>
</evidence>
<sequence length="483" mass="50100">MSYPYGGGGGYPAPGGGYPGQTPGYPGGYPQPGGSPYGQPTTQGVGMPTPESASAAAYGAPGGGLPYGTAPPGGAPGNLGFGGVPAGPGYPQAGGGYQQPNMGGYGAPGYNPPNTGYNPPAAGYNPPAAGYNPPAAGYGQPYPGAATGYQQAGYNQPGAPPSTSTPGYPQQGYNQAGASAPGYGQPSAPGYGQPSAPGYGQPSAPGYGQPSAPAYAPGGMSYASNVVPGTNVTALGVGGAHTGYKVREDPTLRPAANFNAENDAKILRKAMKGFGTDEKAIIDVLAYRTNAQRIQIKNMYKTCFGKDLVADLKSELGGHFEDAIIALTMTESEYDAYELKRAMRGIGTDEDAMIEILCSRNNRQIQEINAAYQRMYRTRLEQDIVNDTSGHFKRLMVSMSTGNRMENQAVDMNKANADAQSLYQAGEKRWGTDESAFNAILASQSYEQLRAVFDAYGRISGRQIEQALKGEMSGNLEIGMVAI</sequence>
<evidence type="ECO:0000256" key="6">
    <source>
        <dbReference type="RuleBase" id="RU003540"/>
    </source>
</evidence>
<dbReference type="InterPro" id="IPR018252">
    <property type="entry name" value="Annexin_repeat_CS"/>
</dbReference>
<dbReference type="Pfam" id="PF00191">
    <property type="entry name" value="Annexin"/>
    <property type="match status" value="3"/>
</dbReference>
<feature type="compositionally biased region" description="Low complexity" evidence="7">
    <location>
        <begin position="32"/>
        <end position="44"/>
    </location>
</feature>
<keyword evidence="9" id="KW-1185">Reference proteome</keyword>
<accession>A0A9D4LQG7</accession>
<comment type="caution">
    <text evidence="8">The sequence shown here is derived from an EMBL/GenBank/DDBJ whole genome shotgun (WGS) entry which is preliminary data.</text>
</comment>
<keyword evidence="2 6" id="KW-0677">Repeat</keyword>
<dbReference type="PROSITE" id="PS00223">
    <property type="entry name" value="ANNEXIN_1"/>
    <property type="match status" value="2"/>
</dbReference>
<evidence type="ECO:0000313" key="8">
    <source>
        <dbReference type="EMBL" id="KAH3862131.1"/>
    </source>
</evidence>
<dbReference type="FunFam" id="1.10.220.10:FF:000003">
    <property type="entry name" value="Annexin"/>
    <property type="match status" value="1"/>
</dbReference>
<dbReference type="InterPro" id="IPR001464">
    <property type="entry name" value="Annexin"/>
</dbReference>
<dbReference type="Gene3D" id="1.10.220.10">
    <property type="entry name" value="Annexin"/>
    <property type="match status" value="3"/>
</dbReference>
<comment type="domain">
    <text evidence="6">A pair of annexin repeats may form one binding site for calcium and phospholipid.</text>
</comment>
<name>A0A9D4LQG7_DREPO</name>
<reference evidence="8" key="1">
    <citation type="journal article" date="2019" name="bioRxiv">
        <title>The Genome of the Zebra Mussel, Dreissena polymorpha: A Resource for Invasive Species Research.</title>
        <authorList>
            <person name="McCartney M.A."/>
            <person name="Auch B."/>
            <person name="Kono T."/>
            <person name="Mallez S."/>
            <person name="Zhang Y."/>
            <person name="Obille A."/>
            <person name="Becker A."/>
            <person name="Abrahante J.E."/>
            <person name="Garbe J."/>
            <person name="Badalamenti J.P."/>
            <person name="Herman A."/>
            <person name="Mangelson H."/>
            <person name="Liachko I."/>
            <person name="Sullivan S."/>
            <person name="Sone E.D."/>
            <person name="Koren S."/>
            <person name="Silverstein K.A.T."/>
            <person name="Beckman K.B."/>
            <person name="Gohl D.M."/>
        </authorList>
    </citation>
    <scope>NUCLEOTIDE SEQUENCE</scope>
    <source>
        <strain evidence="8">Duluth1</strain>
        <tissue evidence="8">Whole animal</tissue>
    </source>
</reference>
<dbReference type="GO" id="GO:0005886">
    <property type="term" value="C:plasma membrane"/>
    <property type="evidence" value="ECO:0007669"/>
    <property type="project" value="TreeGrafter"/>
</dbReference>
<evidence type="ECO:0000256" key="7">
    <source>
        <dbReference type="SAM" id="MobiDB-lite"/>
    </source>
</evidence>
<organism evidence="8 9">
    <name type="scientific">Dreissena polymorpha</name>
    <name type="common">Zebra mussel</name>
    <name type="synonym">Mytilus polymorpha</name>
    <dbReference type="NCBI Taxonomy" id="45954"/>
    <lineage>
        <taxon>Eukaryota</taxon>
        <taxon>Metazoa</taxon>
        <taxon>Spiralia</taxon>
        <taxon>Lophotrochozoa</taxon>
        <taxon>Mollusca</taxon>
        <taxon>Bivalvia</taxon>
        <taxon>Autobranchia</taxon>
        <taxon>Heteroconchia</taxon>
        <taxon>Euheterodonta</taxon>
        <taxon>Imparidentia</taxon>
        <taxon>Neoheterodontei</taxon>
        <taxon>Myida</taxon>
        <taxon>Dreissenoidea</taxon>
        <taxon>Dreissenidae</taxon>
        <taxon>Dreissena</taxon>
    </lineage>
</organism>
<comment type="similarity">
    <text evidence="1 6">Belongs to the annexin family.</text>
</comment>
<dbReference type="PANTHER" id="PTHR10502:SF102">
    <property type="entry name" value="ANNEXIN B11"/>
    <property type="match status" value="1"/>
</dbReference>
<dbReference type="GO" id="GO:0001786">
    <property type="term" value="F:phosphatidylserine binding"/>
    <property type="evidence" value="ECO:0007669"/>
    <property type="project" value="TreeGrafter"/>
</dbReference>
<keyword evidence="3 6" id="KW-0106">Calcium</keyword>
<dbReference type="GO" id="GO:0005634">
    <property type="term" value="C:nucleus"/>
    <property type="evidence" value="ECO:0007669"/>
    <property type="project" value="TreeGrafter"/>
</dbReference>
<dbReference type="GO" id="GO:0005544">
    <property type="term" value="F:calcium-dependent phospholipid binding"/>
    <property type="evidence" value="ECO:0007669"/>
    <property type="project" value="UniProtKB-KW"/>
</dbReference>
<dbReference type="InterPro" id="IPR037104">
    <property type="entry name" value="Annexin_sf"/>
</dbReference>
<feature type="compositionally biased region" description="Polar residues" evidence="7">
    <location>
        <begin position="161"/>
        <end position="177"/>
    </location>
</feature>
<evidence type="ECO:0000256" key="4">
    <source>
        <dbReference type="ARBA" id="ARBA00023216"/>
    </source>
</evidence>
<dbReference type="InterPro" id="IPR018502">
    <property type="entry name" value="Annexin_repeat"/>
</dbReference>
<feature type="compositionally biased region" description="Gly residues" evidence="7">
    <location>
        <begin position="1"/>
        <end position="31"/>
    </location>
</feature>
<dbReference type="FunFam" id="1.10.220.10:FF:000004">
    <property type="entry name" value="Annexin"/>
    <property type="match status" value="1"/>
</dbReference>
<dbReference type="PANTHER" id="PTHR10502">
    <property type="entry name" value="ANNEXIN"/>
    <property type="match status" value="1"/>
</dbReference>
<keyword evidence="4 6" id="KW-0041">Annexin</keyword>
<dbReference type="GO" id="GO:0005737">
    <property type="term" value="C:cytoplasm"/>
    <property type="evidence" value="ECO:0007669"/>
    <property type="project" value="TreeGrafter"/>
</dbReference>
<proteinExistence type="inferred from homology"/>
<dbReference type="SUPFAM" id="SSF47874">
    <property type="entry name" value="Annexin"/>
    <property type="match status" value="1"/>
</dbReference>
<dbReference type="FunFam" id="1.10.220.10:FF:000002">
    <property type="entry name" value="Annexin"/>
    <property type="match status" value="1"/>
</dbReference>
<evidence type="ECO:0000256" key="5">
    <source>
        <dbReference type="ARBA" id="ARBA00023302"/>
    </source>
</evidence>
<dbReference type="GO" id="GO:0005509">
    <property type="term" value="F:calcium ion binding"/>
    <property type="evidence" value="ECO:0007669"/>
    <property type="project" value="InterPro"/>
</dbReference>
<dbReference type="GO" id="GO:0012506">
    <property type="term" value="C:vesicle membrane"/>
    <property type="evidence" value="ECO:0007669"/>
    <property type="project" value="TreeGrafter"/>
</dbReference>
<dbReference type="Proteomes" id="UP000828390">
    <property type="component" value="Unassembled WGS sequence"/>
</dbReference>
<protein>
    <recommendedName>
        <fullName evidence="6">Annexin</fullName>
    </recommendedName>
</protein>
<gene>
    <name evidence="8" type="ORF">DPMN_025094</name>
</gene>
<dbReference type="SMART" id="SM00335">
    <property type="entry name" value="ANX"/>
    <property type="match status" value="3"/>
</dbReference>
<dbReference type="AlphaFoldDB" id="A0A9D4LQG7"/>
<dbReference type="PROSITE" id="PS51897">
    <property type="entry name" value="ANNEXIN_2"/>
    <property type="match status" value="3"/>
</dbReference>
<keyword evidence="5 6" id="KW-0111">Calcium/phospholipid-binding</keyword>
<reference evidence="8" key="2">
    <citation type="submission" date="2020-11" db="EMBL/GenBank/DDBJ databases">
        <authorList>
            <person name="McCartney M.A."/>
            <person name="Auch B."/>
            <person name="Kono T."/>
            <person name="Mallez S."/>
            <person name="Becker A."/>
            <person name="Gohl D.M."/>
            <person name="Silverstein K.A.T."/>
            <person name="Koren S."/>
            <person name="Bechman K.B."/>
            <person name="Herman A."/>
            <person name="Abrahante J.E."/>
            <person name="Garbe J."/>
        </authorList>
    </citation>
    <scope>NUCLEOTIDE SEQUENCE</scope>
    <source>
        <strain evidence="8">Duluth1</strain>
        <tissue evidence="8">Whole animal</tissue>
    </source>
</reference>
<feature type="non-terminal residue" evidence="8">
    <location>
        <position position="1"/>
    </location>
</feature>
<dbReference type="PRINTS" id="PR01871">
    <property type="entry name" value="ANNEXINVII"/>
</dbReference>
<evidence type="ECO:0000256" key="3">
    <source>
        <dbReference type="ARBA" id="ARBA00022837"/>
    </source>
</evidence>
<dbReference type="PRINTS" id="PR00196">
    <property type="entry name" value="ANNEXIN"/>
</dbReference>
<evidence type="ECO:0000256" key="2">
    <source>
        <dbReference type="ARBA" id="ARBA00022737"/>
    </source>
</evidence>
<evidence type="ECO:0000313" key="9">
    <source>
        <dbReference type="Proteomes" id="UP000828390"/>
    </source>
</evidence>